<dbReference type="OrthoDB" id="4576410at2759"/>
<organism evidence="3 4">
    <name type="scientific">Candolleomyces eurysporus</name>
    <dbReference type="NCBI Taxonomy" id="2828524"/>
    <lineage>
        <taxon>Eukaryota</taxon>
        <taxon>Fungi</taxon>
        <taxon>Dikarya</taxon>
        <taxon>Basidiomycota</taxon>
        <taxon>Agaricomycotina</taxon>
        <taxon>Agaricomycetes</taxon>
        <taxon>Agaricomycetidae</taxon>
        <taxon>Agaricales</taxon>
        <taxon>Agaricineae</taxon>
        <taxon>Psathyrellaceae</taxon>
        <taxon>Candolleomyces</taxon>
    </lineage>
</organism>
<protein>
    <recommendedName>
        <fullName evidence="2">Nephrocystin 3-like N-terminal domain-containing protein</fullName>
    </recommendedName>
</protein>
<evidence type="ECO:0000313" key="3">
    <source>
        <dbReference type="EMBL" id="KAJ2934672.1"/>
    </source>
</evidence>
<sequence length="697" mass="78747">MSSVSYFKNAKHFIAKPTFNTYVSDGDALQYLHKHSATGAMHDSEERYPPPLCHPGTGEAVVGRIEAWYGFEIPPEKKIMWVHAPAGYGKTAVAGTVSKKLESRTDLDFNPVGATFFFWRTSPERNSPARFIITLAYQFTMSIPELAPHIEAAVKRNPMVLSKTLEAQLMKLIVEPFKALGELDSMPHRLVIVDGLDECINSDQESRIEKHYAEDQEGVQIRVLDLIRTLQSYHLPLCFLILSRPEPWIKQHIEANRFQTVTEILDLYEVGDHMKDAEKFVRDELARIAENLVPNPGDDEQWPGEKLVQKLLRRTGGHMLYAATVIRHVDVPYDDPHRRLQNLLDERLHSNPDLAHSSPFSSLFELYRQIIQSCPPANRVLMGEVLEEILAAYHDFISSTVHRSLNILDRISGRVAGRGIKAIRPLHAVMQMVDHEGLHPIFFYHSSFPEFLQSHPQTVLGVTVDVQKGVGRLLAGSLKTLSPVTMTSEVNEDTQFALSQWTSLWDAWKPSKEAEYSCQLKELLNLDLTACFVRANPSGIGMGFSILSCIFSLYDPAKNFLVRGTSLPSPFIEDAVSHLQSSLERAFLRTLHPDVFLSYSKSPSDSRWSWFILALHLDAYLAQIATHHPTGFANVFQALRTLRLEQEEVYELFEQGASPPWAQGEGKMPREALTNMFKLVRQSGELQHTDSVPMSSA</sequence>
<dbReference type="PANTHER" id="PTHR10039:SF15">
    <property type="entry name" value="NACHT DOMAIN-CONTAINING PROTEIN"/>
    <property type="match status" value="1"/>
</dbReference>
<feature type="non-terminal residue" evidence="3">
    <location>
        <position position="697"/>
    </location>
</feature>
<dbReference type="PANTHER" id="PTHR10039">
    <property type="entry name" value="AMELOGENIN"/>
    <property type="match status" value="1"/>
</dbReference>
<proteinExistence type="predicted"/>
<evidence type="ECO:0000256" key="1">
    <source>
        <dbReference type="ARBA" id="ARBA00022737"/>
    </source>
</evidence>
<accession>A0A9W8MLS2</accession>
<keyword evidence="1" id="KW-0677">Repeat</keyword>
<name>A0A9W8MLS2_9AGAR</name>
<feature type="domain" description="Nephrocystin 3-like N-terminal" evidence="2">
    <location>
        <begin position="72"/>
        <end position="208"/>
    </location>
</feature>
<dbReference type="AlphaFoldDB" id="A0A9W8MLS2"/>
<evidence type="ECO:0000313" key="4">
    <source>
        <dbReference type="Proteomes" id="UP001140091"/>
    </source>
</evidence>
<reference evidence="3" key="1">
    <citation type="submission" date="2022-06" db="EMBL/GenBank/DDBJ databases">
        <title>Genome Sequence of Candolleomyces eurysporus.</title>
        <authorList>
            <person name="Buettner E."/>
        </authorList>
    </citation>
    <scope>NUCLEOTIDE SEQUENCE</scope>
    <source>
        <strain evidence="3">VTCC 930004</strain>
    </source>
</reference>
<dbReference type="Pfam" id="PF24883">
    <property type="entry name" value="NPHP3_N"/>
    <property type="match status" value="1"/>
</dbReference>
<dbReference type="InterPro" id="IPR056884">
    <property type="entry name" value="NPHP3-like_N"/>
</dbReference>
<dbReference type="Proteomes" id="UP001140091">
    <property type="component" value="Unassembled WGS sequence"/>
</dbReference>
<dbReference type="EMBL" id="JANBPK010000712">
    <property type="protein sequence ID" value="KAJ2934672.1"/>
    <property type="molecule type" value="Genomic_DNA"/>
</dbReference>
<dbReference type="InterPro" id="IPR027417">
    <property type="entry name" value="P-loop_NTPase"/>
</dbReference>
<evidence type="ECO:0000259" key="2">
    <source>
        <dbReference type="Pfam" id="PF24883"/>
    </source>
</evidence>
<dbReference type="Gene3D" id="3.40.50.300">
    <property type="entry name" value="P-loop containing nucleotide triphosphate hydrolases"/>
    <property type="match status" value="1"/>
</dbReference>
<comment type="caution">
    <text evidence="3">The sequence shown here is derived from an EMBL/GenBank/DDBJ whole genome shotgun (WGS) entry which is preliminary data.</text>
</comment>
<gene>
    <name evidence="3" type="ORF">H1R20_g2389</name>
</gene>
<keyword evidence="4" id="KW-1185">Reference proteome</keyword>